<sequence>MSLLNNLSYEEYQHALSFTKEKCEIIADLANLKITFSDTNQPGEKLMKYLYRRGYNAAQYKQFLATSHQVKTIVTYYKPQAKIAILIANSGYNNLSKLATPSVDCDSLAASLKNLGFIVLTLKNLLSSELKRVLVKLFDVIPEDSYCFIFYAGHGCELCNTKFLLCIDCPTENIEIIHCITENFILKGLEKCNIELCVLIMDMCRMNLDRCSNPKLFESLSNIEEYTIHNNLLVAYSTQSSQAAYEVLQIECSTTIDENVTYELKTGDTDKILPGSSQYVNSLCTRLGDDLDISSLLDKVHGDVENSIRQQKPIKIQCGVAKRSLYDPVKGNIKYY</sequence>
<dbReference type="InterPro" id="IPR001309">
    <property type="entry name" value="Pept_C14_p20"/>
</dbReference>
<dbReference type="PANTHER" id="PTHR22576:SF37">
    <property type="entry name" value="MUCOSA-ASSOCIATED LYMPHOID TISSUE LYMPHOMA TRANSLOCATION PROTEIN 1"/>
    <property type="match status" value="1"/>
</dbReference>
<keyword evidence="3" id="KW-1185">Reference proteome</keyword>
<gene>
    <name evidence="2" type="ORF">DIATSA_LOCUS9926</name>
</gene>
<dbReference type="InterPro" id="IPR029030">
    <property type="entry name" value="Caspase-like_dom_sf"/>
</dbReference>
<dbReference type="GO" id="GO:0004197">
    <property type="term" value="F:cysteine-type endopeptidase activity"/>
    <property type="evidence" value="ECO:0007669"/>
    <property type="project" value="InterPro"/>
</dbReference>
<reference evidence="2" key="1">
    <citation type="submission" date="2021-12" db="EMBL/GenBank/DDBJ databases">
        <authorList>
            <person name="King R."/>
        </authorList>
    </citation>
    <scope>NUCLEOTIDE SEQUENCE</scope>
</reference>
<dbReference type="InterPro" id="IPR052039">
    <property type="entry name" value="Caspase-related_regulators"/>
</dbReference>
<protein>
    <recommendedName>
        <fullName evidence="1">Caspase family p20 domain-containing protein</fullName>
    </recommendedName>
</protein>
<organism evidence="2 3">
    <name type="scientific">Diatraea saccharalis</name>
    <name type="common">sugarcane borer</name>
    <dbReference type="NCBI Taxonomy" id="40085"/>
    <lineage>
        <taxon>Eukaryota</taxon>
        <taxon>Metazoa</taxon>
        <taxon>Ecdysozoa</taxon>
        <taxon>Arthropoda</taxon>
        <taxon>Hexapoda</taxon>
        <taxon>Insecta</taxon>
        <taxon>Pterygota</taxon>
        <taxon>Neoptera</taxon>
        <taxon>Endopterygota</taxon>
        <taxon>Lepidoptera</taxon>
        <taxon>Glossata</taxon>
        <taxon>Ditrysia</taxon>
        <taxon>Pyraloidea</taxon>
        <taxon>Crambidae</taxon>
        <taxon>Crambinae</taxon>
        <taxon>Diatraea</taxon>
    </lineage>
</organism>
<dbReference type="Proteomes" id="UP001153714">
    <property type="component" value="Chromosome 4"/>
</dbReference>
<proteinExistence type="predicted"/>
<evidence type="ECO:0000259" key="1">
    <source>
        <dbReference type="PROSITE" id="PS50208"/>
    </source>
</evidence>
<accession>A0A9P0C8J5</accession>
<feature type="domain" description="Caspase family p20" evidence="1">
    <location>
        <begin position="80"/>
        <end position="205"/>
    </location>
</feature>
<name>A0A9P0C8J5_9NEOP</name>
<evidence type="ECO:0000313" key="2">
    <source>
        <dbReference type="EMBL" id="CAH0759641.1"/>
    </source>
</evidence>
<dbReference type="AlphaFoldDB" id="A0A9P0C8J5"/>
<evidence type="ECO:0000313" key="3">
    <source>
        <dbReference type="Proteomes" id="UP001153714"/>
    </source>
</evidence>
<dbReference type="InterPro" id="IPR011600">
    <property type="entry name" value="Pept_C14_caspase"/>
</dbReference>
<dbReference type="Pfam" id="PF00656">
    <property type="entry name" value="Peptidase_C14"/>
    <property type="match status" value="1"/>
</dbReference>
<dbReference type="PANTHER" id="PTHR22576">
    <property type="entry name" value="MUCOSA ASSOCIATED LYMPHOID TISSUE LYMPHOMA TRANSLOCATION PROTEIN 1/PARACASPASE"/>
    <property type="match status" value="1"/>
</dbReference>
<dbReference type="Gene3D" id="3.40.50.1460">
    <property type="match status" value="1"/>
</dbReference>
<dbReference type="OrthoDB" id="417046at2759"/>
<dbReference type="PROSITE" id="PS50208">
    <property type="entry name" value="CASPASE_P20"/>
    <property type="match status" value="1"/>
</dbReference>
<dbReference type="GO" id="GO:0006508">
    <property type="term" value="P:proteolysis"/>
    <property type="evidence" value="ECO:0007669"/>
    <property type="project" value="InterPro"/>
</dbReference>
<dbReference type="SUPFAM" id="SSF52129">
    <property type="entry name" value="Caspase-like"/>
    <property type="match status" value="1"/>
</dbReference>
<dbReference type="EMBL" id="OU893335">
    <property type="protein sequence ID" value="CAH0759641.1"/>
    <property type="molecule type" value="Genomic_DNA"/>
</dbReference>
<reference evidence="2" key="2">
    <citation type="submission" date="2022-10" db="EMBL/GenBank/DDBJ databases">
        <authorList>
            <consortium name="ENA_rothamsted_submissions"/>
            <consortium name="culmorum"/>
            <person name="King R."/>
        </authorList>
    </citation>
    <scope>NUCLEOTIDE SEQUENCE</scope>
</reference>